<keyword evidence="4" id="KW-1185">Reference proteome</keyword>
<feature type="domain" description="Coenzyme Q-binding protein COQ10 START" evidence="2">
    <location>
        <begin position="144"/>
        <end position="268"/>
    </location>
</feature>
<evidence type="ECO:0000259" key="2">
    <source>
        <dbReference type="Pfam" id="PF03364"/>
    </source>
</evidence>
<dbReference type="OrthoDB" id="3695445at2"/>
<feature type="region of interest" description="Disordered" evidence="1">
    <location>
        <begin position="282"/>
        <end position="308"/>
    </location>
</feature>
<reference evidence="3 4" key="1">
    <citation type="submission" date="2019-04" db="EMBL/GenBank/DDBJ databases">
        <title>Streptomyces oryziradicis sp. nov., a novel actinomycete isolated from rhizosphere soil of rice (Oryza sativa L.).</title>
        <authorList>
            <person name="Li C."/>
        </authorList>
    </citation>
    <scope>NUCLEOTIDE SEQUENCE [LARGE SCALE GENOMIC DNA]</scope>
    <source>
        <strain evidence="3 4">NEAU-C40</strain>
    </source>
</reference>
<accession>A0A4V5MZJ2</accession>
<dbReference type="RefSeq" id="WP_136726768.1">
    <property type="nucleotide sequence ID" value="NZ_SUMC01000031.1"/>
</dbReference>
<dbReference type="InterPro" id="IPR047137">
    <property type="entry name" value="ORF3"/>
</dbReference>
<evidence type="ECO:0000313" key="3">
    <source>
        <dbReference type="EMBL" id="TKA08389.1"/>
    </source>
</evidence>
<dbReference type="Gene3D" id="3.30.530.20">
    <property type="match status" value="1"/>
</dbReference>
<dbReference type="AlphaFoldDB" id="A0A4V5MZJ2"/>
<protein>
    <submittedName>
        <fullName evidence="3">SRPBCC family protein</fullName>
    </submittedName>
</protein>
<dbReference type="PANTHER" id="PTHR33824:SF7">
    <property type="entry name" value="POLYKETIDE CYCLASE_DEHYDRASE AND LIPID TRANSPORT SUPERFAMILY PROTEIN"/>
    <property type="match status" value="1"/>
</dbReference>
<dbReference type="EMBL" id="SUMC01000031">
    <property type="protein sequence ID" value="TKA08389.1"/>
    <property type="molecule type" value="Genomic_DNA"/>
</dbReference>
<gene>
    <name evidence="3" type="ORF">FCI23_28275</name>
</gene>
<proteinExistence type="predicted"/>
<comment type="caution">
    <text evidence="3">The sequence shown here is derived from an EMBL/GenBank/DDBJ whole genome shotgun (WGS) entry which is preliminary data.</text>
</comment>
<name>A0A4V5MZJ2_9ACTN</name>
<dbReference type="InterPro" id="IPR023393">
    <property type="entry name" value="START-like_dom_sf"/>
</dbReference>
<dbReference type="CDD" id="cd07817">
    <property type="entry name" value="SRPBCC_8"/>
    <property type="match status" value="1"/>
</dbReference>
<sequence length="308" mass="33573">MTRHKKDSSHRLARALGWFSASLGLAQITAPHAVSGFSGVDDSALARTLVPLVGVRELGHAALLLGTRRPGPWTWTRVAGDALDLTLLVRARRNRTGLRQLRVTAATAAVAGITAVDLYVAVRSVPRSGGRGRDGMHAAASITVKRPRNEVYRYWRSLENLPAFMQHLEAVRTDGDGHSHWIAKAPVKKKVEWDAEVVEDRPGELIAWSSLKGADVGNAGSVRFRDAPGGRGTEVWVELHFSPPGGYAGAAVAKLFGEHPQQQVRDDLRRFKQVMEVGEVVRSEGSPEGPHAWRLAKQHPAKPYGKKV</sequence>
<evidence type="ECO:0000313" key="4">
    <source>
        <dbReference type="Proteomes" id="UP000305778"/>
    </source>
</evidence>
<dbReference type="PANTHER" id="PTHR33824">
    <property type="entry name" value="POLYKETIDE CYCLASE/DEHYDRASE AND LIPID TRANSPORT SUPERFAMILY PROTEIN"/>
    <property type="match status" value="1"/>
</dbReference>
<feature type="compositionally biased region" description="Basic residues" evidence="1">
    <location>
        <begin position="294"/>
        <end position="308"/>
    </location>
</feature>
<dbReference type="InterPro" id="IPR005031">
    <property type="entry name" value="COQ10_START"/>
</dbReference>
<evidence type="ECO:0000256" key="1">
    <source>
        <dbReference type="SAM" id="MobiDB-lite"/>
    </source>
</evidence>
<organism evidence="3 4">
    <name type="scientific">Actinacidiphila oryziradicis</name>
    <dbReference type="NCBI Taxonomy" id="2571141"/>
    <lineage>
        <taxon>Bacteria</taxon>
        <taxon>Bacillati</taxon>
        <taxon>Actinomycetota</taxon>
        <taxon>Actinomycetes</taxon>
        <taxon>Kitasatosporales</taxon>
        <taxon>Streptomycetaceae</taxon>
        <taxon>Actinacidiphila</taxon>
    </lineage>
</organism>
<dbReference type="Proteomes" id="UP000305778">
    <property type="component" value="Unassembled WGS sequence"/>
</dbReference>
<dbReference type="SUPFAM" id="SSF55961">
    <property type="entry name" value="Bet v1-like"/>
    <property type="match status" value="1"/>
</dbReference>
<dbReference type="Pfam" id="PF03364">
    <property type="entry name" value="Polyketide_cyc"/>
    <property type="match status" value="1"/>
</dbReference>